<gene>
    <name evidence="1" type="ORF">RRG08_019521</name>
</gene>
<sequence length="75" mass="8394">MLITQSIGSRVNTSLAVCDTDTTPDRRMAYIVVCGYSSFAQTKIIYGNYARSLTWLKDLLGCSKGVRCWEACFDK</sequence>
<protein>
    <submittedName>
        <fullName evidence="1">Uncharacterized protein</fullName>
    </submittedName>
</protein>
<accession>A0AAE1D6J6</accession>
<evidence type="ECO:0000313" key="1">
    <source>
        <dbReference type="EMBL" id="KAK3758610.1"/>
    </source>
</evidence>
<dbReference type="Proteomes" id="UP001283361">
    <property type="component" value="Unassembled WGS sequence"/>
</dbReference>
<comment type="caution">
    <text evidence="1">The sequence shown here is derived from an EMBL/GenBank/DDBJ whole genome shotgun (WGS) entry which is preliminary data.</text>
</comment>
<name>A0AAE1D6J6_9GAST</name>
<evidence type="ECO:0000313" key="2">
    <source>
        <dbReference type="Proteomes" id="UP001283361"/>
    </source>
</evidence>
<reference evidence="1" key="1">
    <citation type="journal article" date="2023" name="G3 (Bethesda)">
        <title>A reference genome for the long-term kleptoplast-retaining sea slug Elysia crispata morphotype clarki.</title>
        <authorList>
            <person name="Eastman K.E."/>
            <person name="Pendleton A.L."/>
            <person name="Shaikh M.A."/>
            <person name="Suttiyut T."/>
            <person name="Ogas R."/>
            <person name="Tomko P."/>
            <person name="Gavelis G."/>
            <person name="Widhalm J.R."/>
            <person name="Wisecaver J.H."/>
        </authorList>
    </citation>
    <scope>NUCLEOTIDE SEQUENCE</scope>
    <source>
        <strain evidence="1">ECLA1</strain>
    </source>
</reference>
<keyword evidence="2" id="KW-1185">Reference proteome</keyword>
<dbReference type="AlphaFoldDB" id="A0AAE1D6J6"/>
<dbReference type="EMBL" id="JAWDGP010005256">
    <property type="protein sequence ID" value="KAK3758610.1"/>
    <property type="molecule type" value="Genomic_DNA"/>
</dbReference>
<proteinExistence type="predicted"/>
<organism evidence="1 2">
    <name type="scientific">Elysia crispata</name>
    <name type="common">lettuce slug</name>
    <dbReference type="NCBI Taxonomy" id="231223"/>
    <lineage>
        <taxon>Eukaryota</taxon>
        <taxon>Metazoa</taxon>
        <taxon>Spiralia</taxon>
        <taxon>Lophotrochozoa</taxon>
        <taxon>Mollusca</taxon>
        <taxon>Gastropoda</taxon>
        <taxon>Heterobranchia</taxon>
        <taxon>Euthyneura</taxon>
        <taxon>Panpulmonata</taxon>
        <taxon>Sacoglossa</taxon>
        <taxon>Placobranchoidea</taxon>
        <taxon>Plakobranchidae</taxon>
        <taxon>Elysia</taxon>
    </lineage>
</organism>